<keyword evidence="1" id="KW-1133">Transmembrane helix</keyword>
<protein>
    <recommendedName>
        <fullName evidence="4">SPW repeat-containing protein</fullName>
    </recommendedName>
</protein>
<keyword evidence="1" id="KW-0472">Membrane</keyword>
<evidence type="ECO:0000256" key="1">
    <source>
        <dbReference type="SAM" id="Phobius"/>
    </source>
</evidence>
<proteinExistence type="predicted"/>
<dbReference type="AlphaFoldDB" id="A0A7U3Q3K6"/>
<dbReference type="Proteomes" id="UP000594759">
    <property type="component" value="Chromosome"/>
</dbReference>
<organism evidence="2 3">
    <name type="scientific">Pedobacter endophyticus</name>
    <dbReference type="NCBI Taxonomy" id="2789740"/>
    <lineage>
        <taxon>Bacteria</taxon>
        <taxon>Pseudomonadati</taxon>
        <taxon>Bacteroidota</taxon>
        <taxon>Sphingobacteriia</taxon>
        <taxon>Sphingobacteriales</taxon>
        <taxon>Sphingobacteriaceae</taxon>
        <taxon>Pedobacter</taxon>
    </lineage>
</organism>
<accession>A0A7U3Q3K6</accession>
<keyword evidence="1" id="KW-0812">Transmembrane</keyword>
<name>A0A7U3Q3K6_9SPHI</name>
<keyword evidence="3" id="KW-1185">Reference proteome</keyword>
<feature type="transmembrane region" description="Helical" evidence="1">
    <location>
        <begin position="93"/>
        <end position="111"/>
    </location>
</feature>
<feature type="transmembrane region" description="Helical" evidence="1">
    <location>
        <begin position="33"/>
        <end position="53"/>
    </location>
</feature>
<sequence>MKIITPKIHAIIDFLLVMLILISPRIFTLSETASTLCYVLGIAHFLLTIFTDFSGGIFKVLHLKFHGLVEFLISIILIVLAFTYFKGELIDEMYFACLGLLILIVFTLTDYKKALPII</sequence>
<dbReference type="EMBL" id="CP064939">
    <property type="protein sequence ID" value="QPH37709.1"/>
    <property type="molecule type" value="Genomic_DNA"/>
</dbReference>
<feature type="transmembrane region" description="Helical" evidence="1">
    <location>
        <begin position="7"/>
        <end position="27"/>
    </location>
</feature>
<dbReference type="RefSeq" id="WP_196097024.1">
    <property type="nucleotide sequence ID" value="NZ_CP064939.1"/>
</dbReference>
<evidence type="ECO:0000313" key="2">
    <source>
        <dbReference type="EMBL" id="QPH37709.1"/>
    </source>
</evidence>
<evidence type="ECO:0000313" key="3">
    <source>
        <dbReference type="Proteomes" id="UP000594759"/>
    </source>
</evidence>
<evidence type="ECO:0008006" key="4">
    <source>
        <dbReference type="Google" id="ProtNLM"/>
    </source>
</evidence>
<dbReference type="KEGG" id="pex:IZT61_11345"/>
<feature type="transmembrane region" description="Helical" evidence="1">
    <location>
        <begin position="65"/>
        <end position="87"/>
    </location>
</feature>
<gene>
    <name evidence="2" type="ORF">IZT61_11345</name>
</gene>
<reference evidence="2 3" key="1">
    <citation type="submission" date="2020-11" db="EMBL/GenBank/DDBJ databases">
        <title>Pedobacter endophytica, an endophytic bacteria isolated form Carex pumila.</title>
        <authorList>
            <person name="Peng Y."/>
            <person name="Jiang L."/>
            <person name="Lee J."/>
        </authorList>
    </citation>
    <scope>NUCLEOTIDE SEQUENCE [LARGE SCALE GENOMIC DNA]</scope>
    <source>
        <strain evidence="2 3">JBR3-12</strain>
    </source>
</reference>